<protein>
    <recommendedName>
        <fullName evidence="1">BLUF domain-containing protein</fullName>
    </recommendedName>
</protein>
<keyword evidence="3" id="KW-1185">Reference proteome</keyword>
<dbReference type="Gene3D" id="3.30.70.100">
    <property type="match status" value="1"/>
</dbReference>
<evidence type="ECO:0000313" key="3">
    <source>
        <dbReference type="Proteomes" id="UP000469421"/>
    </source>
</evidence>
<dbReference type="RefSeq" id="WP_153499746.1">
    <property type="nucleotide sequence ID" value="NZ_JBMZXE010000022.1"/>
</dbReference>
<dbReference type="EMBL" id="WIRE01000001">
    <property type="protein sequence ID" value="MQX52780.1"/>
    <property type="molecule type" value="Genomic_DNA"/>
</dbReference>
<dbReference type="InterPro" id="IPR036046">
    <property type="entry name" value="Acylphosphatase-like_dom_sf"/>
</dbReference>
<sequence>MIYQLVYTSIAYHDMPLEERLDIVKTSARNNQRRNVTGVLLYRKRRFIQILEGDKSVVEDLVAELRKDQRHGDFRVLASQENDHREFASWNMKLYNPDLCDEVSRQALESWFDKAEHGEAVDCDDIGLFLHHATRSASGSAARR</sequence>
<evidence type="ECO:0000259" key="1">
    <source>
        <dbReference type="PROSITE" id="PS50925"/>
    </source>
</evidence>
<accession>A0A6N7LXI7</accession>
<dbReference type="Proteomes" id="UP000469421">
    <property type="component" value="Unassembled WGS sequence"/>
</dbReference>
<dbReference type="GO" id="GO:0071949">
    <property type="term" value="F:FAD binding"/>
    <property type="evidence" value="ECO:0007669"/>
    <property type="project" value="InterPro"/>
</dbReference>
<dbReference type="AlphaFoldDB" id="A0A6N7LXI7"/>
<reference evidence="2 3" key="1">
    <citation type="submission" date="2019-10" db="EMBL/GenBank/DDBJ databases">
        <title>Alcanivorax sp.PA15-N-34 draft genome sequence.</title>
        <authorList>
            <person name="Liao X."/>
            <person name="Shao Z."/>
        </authorList>
    </citation>
    <scope>NUCLEOTIDE SEQUENCE [LARGE SCALE GENOMIC DNA]</scope>
    <source>
        <strain evidence="2 3">PA15-N-34</strain>
    </source>
</reference>
<dbReference type="GO" id="GO:0009882">
    <property type="term" value="F:blue light photoreceptor activity"/>
    <property type="evidence" value="ECO:0007669"/>
    <property type="project" value="InterPro"/>
</dbReference>
<gene>
    <name evidence="2" type="ORF">GFN93_05930</name>
</gene>
<dbReference type="Pfam" id="PF04940">
    <property type="entry name" value="BLUF"/>
    <property type="match status" value="1"/>
</dbReference>
<name>A0A6N7LXI7_9GAMM</name>
<organism evidence="2 3">
    <name type="scientific">Alcanivorax sediminis</name>
    <dbReference type="NCBI Taxonomy" id="2663008"/>
    <lineage>
        <taxon>Bacteria</taxon>
        <taxon>Pseudomonadati</taxon>
        <taxon>Pseudomonadota</taxon>
        <taxon>Gammaproteobacteria</taxon>
        <taxon>Oceanospirillales</taxon>
        <taxon>Alcanivoracaceae</taxon>
        <taxon>Alcanivorax</taxon>
    </lineage>
</organism>
<dbReference type="PROSITE" id="PS50925">
    <property type="entry name" value="BLUF"/>
    <property type="match status" value="1"/>
</dbReference>
<dbReference type="SMART" id="SM01034">
    <property type="entry name" value="BLUF"/>
    <property type="match status" value="1"/>
</dbReference>
<dbReference type="SUPFAM" id="SSF54975">
    <property type="entry name" value="Acylphosphatase/BLUF domain-like"/>
    <property type="match status" value="1"/>
</dbReference>
<dbReference type="InterPro" id="IPR007024">
    <property type="entry name" value="BLUF_domain"/>
</dbReference>
<feature type="domain" description="BLUF" evidence="1">
    <location>
        <begin position="2"/>
        <end position="93"/>
    </location>
</feature>
<proteinExistence type="predicted"/>
<evidence type="ECO:0000313" key="2">
    <source>
        <dbReference type="EMBL" id="MQX52780.1"/>
    </source>
</evidence>
<comment type="caution">
    <text evidence="2">The sequence shown here is derived from an EMBL/GenBank/DDBJ whole genome shotgun (WGS) entry which is preliminary data.</text>
</comment>